<name>A0A179B1V2_9ACTO</name>
<evidence type="ECO:0000313" key="3">
    <source>
        <dbReference type="Proteomes" id="UP000078368"/>
    </source>
</evidence>
<accession>A0A179B1V2</accession>
<comment type="caution">
    <text evidence="2">The sequence shown here is derived from an EMBL/GenBank/DDBJ whole genome shotgun (WGS) entry which is preliminary data.</text>
</comment>
<organism evidence="2 3">
    <name type="scientific">Peptidiphaga gingivicola</name>
    <dbReference type="NCBI Taxonomy" id="2741497"/>
    <lineage>
        <taxon>Bacteria</taxon>
        <taxon>Bacillati</taxon>
        <taxon>Actinomycetota</taxon>
        <taxon>Actinomycetes</taxon>
        <taxon>Actinomycetales</taxon>
        <taxon>Actinomycetaceae</taxon>
        <taxon>Peptidiphaga</taxon>
    </lineage>
</organism>
<keyword evidence="1" id="KW-1133">Transmembrane helix</keyword>
<dbReference type="Proteomes" id="UP000078368">
    <property type="component" value="Unassembled WGS sequence"/>
</dbReference>
<dbReference type="STRING" id="1823756.A4H34_00360"/>
<proteinExistence type="predicted"/>
<evidence type="ECO:0000313" key="2">
    <source>
        <dbReference type="EMBL" id="OAP85696.1"/>
    </source>
</evidence>
<protein>
    <submittedName>
        <fullName evidence="2">Uncharacterized protein</fullName>
    </submittedName>
</protein>
<keyword evidence="1" id="KW-0472">Membrane</keyword>
<gene>
    <name evidence="2" type="ORF">A4H34_00360</name>
</gene>
<dbReference type="EMBL" id="LVZK01000001">
    <property type="protein sequence ID" value="OAP85696.1"/>
    <property type="molecule type" value="Genomic_DNA"/>
</dbReference>
<evidence type="ECO:0000256" key="1">
    <source>
        <dbReference type="SAM" id="Phobius"/>
    </source>
</evidence>
<sequence length="69" mass="7847">MRTARFEQLSLPLQWATVICLFGFSLILLLVAIRDAVRRPTLSFDDEGDNKAKWIINGYVLTSKPVPIK</sequence>
<keyword evidence="1" id="KW-0812">Transmembrane</keyword>
<reference evidence="2 3" key="1">
    <citation type="submission" date="2016-04" db="EMBL/GenBank/DDBJ databases">
        <title>Peptidophaga gingivicola gen. nov., sp. nov., isolated from human subgingival plaque.</title>
        <authorList>
            <person name="Beall C.J."/>
            <person name="Mokrzan E.M."/>
            <person name="Griffen A.L."/>
            <person name="Leys E.J."/>
        </authorList>
    </citation>
    <scope>NUCLEOTIDE SEQUENCE [LARGE SCALE GENOMIC DNA]</scope>
    <source>
        <strain evidence="2 3">BA112</strain>
    </source>
</reference>
<keyword evidence="3" id="KW-1185">Reference proteome</keyword>
<dbReference type="AlphaFoldDB" id="A0A179B1V2"/>
<feature type="transmembrane region" description="Helical" evidence="1">
    <location>
        <begin position="12"/>
        <end position="33"/>
    </location>
</feature>